<dbReference type="InterPro" id="IPR010123">
    <property type="entry name" value="PHA_synth_III_E"/>
</dbReference>
<sequence length="302" mass="32958">MRDSVQAWARQFDPAPGASAAPDADIAARLFAGLGGYGEWMRAMMDGGTAPSPFTATATPFDAPPSPMPPFAFGPPPGADPGTERFEDWARVAREALSMPAFGLTREQQEEQQALLRAWIDYAEQYGRYQALLQGVHERAAETLRHQPPPSDAESMRSLYDRWVNLAEESYAEAAMSPAFRDVYAALVNAQMRLKRLQQRQVERMSAQAGLPTRKDVDSLGERLQAVRRELRQMQGLAAEVRALRAELASLRHDPPAARTRAASKAAPKKAAKQAAPKPSASGQAASRPASKRAAATKRPVR</sequence>
<comment type="caution">
    <text evidence="5">The sequence shown here is derived from an EMBL/GenBank/DDBJ whole genome shotgun (WGS) entry which is preliminary data.</text>
</comment>
<protein>
    <recommendedName>
        <fullName evidence="2">Poly(3-hydroxyalkanoate) polymerase subunit PhaE</fullName>
    </recommendedName>
</protein>
<evidence type="ECO:0000313" key="6">
    <source>
        <dbReference type="Proteomes" id="UP001528850"/>
    </source>
</evidence>
<keyword evidence="6" id="KW-1185">Reference proteome</keyword>
<organism evidence="5 6">
    <name type="scientific">Luteibacter sahnii</name>
    <dbReference type="NCBI Taxonomy" id="3021977"/>
    <lineage>
        <taxon>Bacteria</taxon>
        <taxon>Pseudomonadati</taxon>
        <taxon>Pseudomonadota</taxon>
        <taxon>Gammaproteobacteria</taxon>
        <taxon>Lysobacterales</taxon>
        <taxon>Rhodanobacteraceae</taxon>
        <taxon>Luteibacter</taxon>
    </lineage>
</organism>
<feature type="region of interest" description="Disordered" evidence="4">
    <location>
        <begin position="252"/>
        <end position="302"/>
    </location>
</feature>
<dbReference type="Pfam" id="PF09712">
    <property type="entry name" value="PHA_synth_III_E"/>
    <property type="match status" value="1"/>
</dbReference>
<evidence type="ECO:0000256" key="4">
    <source>
        <dbReference type="SAM" id="MobiDB-lite"/>
    </source>
</evidence>
<comment type="pathway">
    <text evidence="1">Biopolymer metabolism; poly-(R)-3-hydroxybutanoate biosynthesis.</text>
</comment>
<evidence type="ECO:0000256" key="2">
    <source>
        <dbReference type="ARBA" id="ARBA00019066"/>
    </source>
</evidence>
<dbReference type="EMBL" id="JARJJS010000001">
    <property type="protein sequence ID" value="MDF4024296.1"/>
    <property type="molecule type" value="Genomic_DNA"/>
</dbReference>
<accession>A0ABT6B880</accession>
<evidence type="ECO:0000256" key="3">
    <source>
        <dbReference type="ARBA" id="ARBA00022752"/>
    </source>
</evidence>
<gene>
    <name evidence="5" type="ORF">P3W24_04880</name>
</gene>
<evidence type="ECO:0000256" key="1">
    <source>
        <dbReference type="ARBA" id="ARBA00004683"/>
    </source>
</evidence>
<reference evidence="5 6" key="1">
    <citation type="journal article" date="2024" name="Curr. Microbiol.">
        <title>Luteibacter sahnii sp. nov., A Novel Yellow-Colored Xanthomonadin Pigment Producing Probiotic Bacterium from Healthy Rice Seed Microbiome.</title>
        <authorList>
            <person name="Jaiswal G."/>
            <person name="Rana R."/>
            <person name="Nayak P.K."/>
            <person name="Chouhan R."/>
            <person name="Gandhi S.G."/>
            <person name="Patel H.K."/>
            <person name="Patil P.B."/>
        </authorList>
    </citation>
    <scope>NUCLEOTIDE SEQUENCE [LARGE SCALE GENOMIC DNA]</scope>
    <source>
        <strain evidence="5 6">PPL201</strain>
    </source>
</reference>
<feature type="compositionally biased region" description="Low complexity" evidence="4">
    <location>
        <begin position="273"/>
        <end position="294"/>
    </location>
</feature>
<evidence type="ECO:0000313" key="5">
    <source>
        <dbReference type="EMBL" id="MDF4024296.1"/>
    </source>
</evidence>
<keyword evidence="3" id="KW-0583">PHB biosynthesis</keyword>
<name>A0ABT6B880_9GAMM</name>
<feature type="compositionally biased region" description="Low complexity" evidence="4">
    <location>
        <begin position="257"/>
        <end position="266"/>
    </location>
</feature>
<dbReference type="Proteomes" id="UP001528850">
    <property type="component" value="Unassembled WGS sequence"/>
</dbReference>
<proteinExistence type="predicted"/>